<feature type="transmembrane region" description="Helical" evidence="6">
    <location>
        <begin position="358"/>
        <end position="378"/>
    </location>
</feature>
<feature type="transmembrane region" description="Helical" evidence="6">
    <location>
        <begin position="12"/>
        <end position="36"/>
    </location>
</feature>
<proteinExistence type="predicted"/>
<comment type="caution">
    <text evidence="7">The sequence shown here is derived from an EMBL/GenBank/DDBJ whole genome shotgun (WGS) entry which is preliminary data.</text>
</comment>
<feature type="transmembrane region" description="Helical" evidence="6">
    <location>
        <begin position="76"/>
        <end position="95"/>
    </location>
</feature>
<dbReference type="Pfam" id="PF01098">
    <property type="entry name" value="FTSW_RODA_SPOVE"/>
    <property type="match status" value="2"/>
</dbReference>
<evidence type="ECO:0000256" key="4">
    <source>
        <dbReference type="ARBA" id="ARBA00022989"/>
    </source>
</evidence>
<feature type="transmembrane region" description="Helical" evidence="6">
    <location>
        <begin position="208"/>
        <end position="230"/>
    </location>
</feature>
<name>A0A955I6F6_9BACT</name>
<evidence type="ECO:0000256" key="6">
    <source>
        <dbReference type="SAM" id="Phobius"/>
    </source>
</evidence>
<keyword evidence="3" id="KW-0133">Cell shape</keyword>
<reference evidence="7" key="1">
    <citation type="submission" date="2020-04" db="EMBL/GenBank/DDBJ databases">
        <authorList>
            <person name="Zhang T."/>
        </authorList>
    </citation>
    <scope>NUCLEOTIDE SEQUENCE</scope>
    <source>
        <strain evidence="7">HKST-UBA12</strain>
    </source>
</reference>
<comment type="subcellular location">
    <subcellularLocation>
        <location evidence="1">Membrane</location>
        <topology evidence="1">Multi-pass membrane protein</topology>
    </subcellularLocation>
</comment>
<dbReference type="GO" id="GO:0008360">
    <property type="term" value="P:regulation of cell shape"/>
    <property type="evidence" value="ECO:0007669"/>
    <property type="project" value="UniProtKB-KW"/>
</dbReference>
<dbReference type="InterPro" id="IPR001182">
    <property type="entry name" value="FtsW/RodA"/>
</dbReference>
<evidence type="ECO:0000256" key="1">
    <source>
        <dbReference type="ARBA" id="ARBA00004141"/>
    </source>
</evidence>
<evidence type="ECO:0000313" key="8">
    <source>
        <dbReference type="Proteomes" id="UP000760819"/>
    </source>
</evidence>
<dbReference type="PANTHER" id="PTHR30474:SF1">
    <property type="entry name" value="PEPTIDOGLYCAN GLYCOSYLTRANSFERASE MRDB"/>
    <property type="match status" value="1"/>
</dbReference>
<sequence>MFIRSKLRHQNPVIVLLIVILAILGLTNVFSTTFVQGQGVSPDFWDQVIFWILGAFIYLVVSTLDTRMFQELKIQIALFVIILVGLIAVLFVGDVVNGTRRWLSLGAFTLQPSEFAKLVIITFTASVFTTNRQIILTHLKKLSRKKEKVRKSLMLSLRENWRVLLNILIVIISVFLTWKQPSLGNAIIMFSIWGLMLMSFVPRPRQVYSGILVVLIGLNLSMQIVNFSGIYNGFDLSFAGIDLGLAAVSLILVLIIGKFARIKPLILVIALVCGVLLANMASFGWAHLLSPYQQSRITAYLNPESDPLGSYWQVEQSKIAIASGQILGKGFLQGTQSSTGLLPFPQTDFAYAAFTEQFGLVGSMFMLGTYYLLIITILKAGDIQKENFGRALCTGVAIMFALNIIINVGMNLGLMPVTGVPLPLISYGGSSVFVNLIGLGLVQMVYSQPQIKTKSR</sequence>
<feature type="transmembrane region" description="Helical" evidence="6">
    <location>
        <begin position="184"/>
        <end position="201"/>
    </location>
</feature>
<dbReference type="PANTHER" id="PTHR30474">
    <property type="entry name" value="CELL CYCLE PROTEIN"/>
    <property type="match status" value="1"/>
</dbReference>
<keyword evidence="5 6" id="KW-0472">Membrane</keyword>
<evidence type="ECO:0000256" key="3">
    <source>
        <dbReference type="ARBA" id="ARBA00022960"/>
    </source>
</evidence>
<dbReference type="AlphaFoldDB" id="A0A955I6F6"/>
<evidence type="ECO:0000256" key="2">
    <source>
        <dbReference type="ARBA" id="ARBA00022692"/>
    </source>
</evidence>
<organism evidence="7 8">
    <name type="scientific">Candidatus Dojkabacteria bacterium</name>
    <dbReference type="NCBI Taxonomy" id="2099670"/>
    <lineage>
        <taxon>Bacteria</taxon>
        <taxon>Candidatus Dojkabacteria</taxon>
    </lineage>
</organism>
<dbReference type="Proteomes" id="UP000760819">
    <property type="component" value="Unassembled WGS sequence"/>
</dbReference>
<dbReference type="InterPro" id="IPR018365">
    <property type="entry name" value="Cell_cycle_FtsW-rel_CS"/>
</dbReference>
<protein>
    <submittedName>
        <fullName evidence="7">Rod shape-determining protein RodA</fullName>
    </submittedName>
</protein>
<evidence type="ECO:0000313" key="7">
    <source>
        <dbReference type="EMBL" id="MCA9379361.1"/>
    </source>
</evidence>
<dbReference type="EMBL" id="JAGQLI010000156">
    <property type="protein sequence ID" value="MCA9379361.1"/>
    <property type="molecule type" value="Genomic_DNA"/>
</dbReference>
<dbReference type="PROSITE" id="PS00428">
    <property type="entry name" value="FTSW_RODA_SPOVE"/>
    <property type="match status" value="1"/>
</dbReference>
<feature type="transmembrane region" description="Helical" evidence="6">
    <location>
        <begin position="390"/>
        <end position="412"/>
    </location>
</feature>
<dbReference type="GO" id="GO:0005886">
    <property type="term" value="C:plasma membrane"/>
    <property type="evidence" value="ECO:0007669"/>
    <property type="project" value="TreeGrafter"/>
</dbReference>
<feature type="transmembrane region" description="Helical" evidence="6">
    <location>
        <begin position="160"/>
        <end position="178"/>
    </location>
</feature>
<feature type="transmembrane region" description="Helical" evidence="6">
    <location>
        <begin position="264"/>
        <end position="286"/>
    </location>
</feature>
<dbReference type="GO" id="GO:0032153">
    <property type="term" value="C:cell division site"/>
    <property type="evidence" value="ECO:0007669"/>
    <property type="project" value="TreeGrafter"/>
</dbReference>
<dbReference type="GO" id="GO:0051301">
    <property type="term" value="P:cell division"/>
    <property type="evidence" value="ECO:0007669"/>
    <property type="project" value="InterPro"/>
</dbReference>
<feature type="transmembrane region" description="Helical" evidence="6">
    <location>
        <begin position="424"/>
        <end position="446"/>
    </location>
</feature>
<evidence type="ECO:0000256" key="5">
    <source>
        <dbReference type="ARBA" id="ARBA00023136"/>
    </source>
</evidence>
<feature type="transmembrane region" description="Helical" evidence="6">
    <location>
        <begin position="236"/>
        <end position="257"/>
    </location>
</feature>
<feature type="transmembrane region" description="Helical" evidence="6">
    <location>
        <begin position="48"/>
        <end position="64"/>
    </location>
</feature>
<dbReference type="GO" id="GO:0015648">
    <property type="term" value="F:lipid-linked peptidoglycan transporter activity"/>
    <property type="evidence" value="ECO:0007669"/>
    <property type="project" value="TreeGrafter"/>
</dbReference>
<reference evidence="7" key="2">
    <citation type="journal article" date="2021" name="Microbiome">
        <title>Successional dynamics and alternative stable states in a saline activated sludge microbial community over 9 years.</title>
        <authorList>
            <person name="Wang Y."/>
            <person name="Ye J."/>
            <person name="Ju F."/>
            <person name="Liu L."/>
            <person name="Boyd J.A."/>
            <person name="Deng Y."/>
            <person name="Parks D.H."/>
            <person name="Jiang X."/>
            <person name="Yin X."/>
            <person name="Woodcroft B.J."/>
            <person name="Tyson G.W."/>
            <person name="Hugenholtz P."/>
            <person name="Polz M.F."/>
            <person name="Zhang T."/>
        </authorList>
    </citation>
    <scope>NUCLEOTIDE SEQUENCE</scope>
    <source>
        <strain evidence="7">HKST-UBA12</strain>
    </source>
</reference>
<dbReference type="NCBIfam" id="NF037961">
    <property type="entry name" value="RodA_shape"/>
    <property type="match status" value="1"/>
</dbReference>
<feature type="transmembrane region" description="Helical" evidence="6">
    <location>
        <begin position="115"/>
        <end position="139"/>
    </location>
</feature>
<keyword evidence="4 6" id="KW-1133">Transmembrane helix</keyword>
<keyword evidence="2 6" id="KW-0812">Transmembrane</keyword>
<gene>
    <name evidence="7" type="ORF">KC640_02945</name>
</gene>
<accession>A0A955I6F6</accession>